<evidence type="ECO:0000256" key="2">
    <source>
        <dbReference type="SAM" id="SignalP"/>
    </source>
</evidence>
<dbReference type="Gene3D" id="2.40.40.10">
    <property type="entry name" value="RlpA-like domain"/>
    <property type="match status" value="1"/>
</dbReference>
<evidence type="ECO:0008006" key="4">
    <source>
        <dbReference type="Google" id="ProtNLM"/>
    </source>
</evidence>
<dbReference type="PRINTS" id="PR01225">
    <property type="entry name" value="EXPANSNFAMLY"/>
</dbReference>
<dbReference type="InterPro" id="IPR036908">
    <property type="entry name" value="RlpA-like_sf"/>
</dbReference>
<dbReference type="GO" id="GO:0005576">
    <property type="term" value="C:extracellular region"/>
    <property type="evidence" value="ECO:0007669"/>
    <property type="project" value="InterPro"/>
</dbReference>
<accession>A0A2N9HJC1</accession>
<keyword evidence="1" id="KW-1133">Transmembrane helix</keyword>
<feature type="signal peptide" evidence="2">
    <location>
        <begin position="1"/>
        <end position="19"/>
    </location>
</feature>
<evidence type="ECO:0000256" key="1">
    <source>
        <dbReference type="SAM" id="Phobius"/>
    </source>
</evidence>
<keyword evidence="1" id="KW-0812">Transmembrane</keyword>
<dbReference type="AlphaFoldDB" id="A0A2N9HJC1"/>
<feature type="transmembrane region" description="Helical" evidence="1">
    <location>
        <begin position="95"/>
        <end position="120"/>
    </location>
</feature>
<keyword evidence="1" id="KW-0472">Membrane</keyword>
<feature type="chain" id="PRO_5014815577" description="Expansin-like EG45 domain-containing protein" evidence="2">
    <location>
        <begin position="20"/>
        <end position="176"/>
    </location>
</feature>
<dbReference type="PANTHER" id="PTHR31867">
    <property type="entry name" value="EXPANSIN-A15"/>
    <property type="match status" value="1"/>
</dbReference>
<dbReference type="EMBL" id="OIVN01003553">
    <property type="protein sequence ID" value="SPD12035.1"/>
    <property type="molecule type" value="Genomic_DNA"/>
</dbReference>
<name>A0A2N9HJC1_FAGSY</name>
<protein>
    <recommendedName>
        <fullName evidence="4">Expansin-like EG45 domain-containing protein</fullName>
    </recommendedName>
</protein>
<dbReference type="InterPro" id="IPR002963">
    <property type="entry name" value="Expansin"/>
</dbReference>
<proteinExistence type="predicted"/>
<evidence type="ECO:0000313" key="3">
    <source>
        <dbReference type="EMBL" id="SPD12035.1"/>
    </source>
</evidence>
<dbReference type="GO" id="GO:0009664">
    <property type="term" value="P:plant-type cell wall organization"/>
    <property type="evidence" value="ECO:0007669"/>
    <property type="project" value="InterPro"/>
</dbReference>
<sequence>MALIGLFVVGFLAISAVHGYGGGGWVNAHATFYGGGDASGTMGGACGYGNLYSQGYGTNTADKWTEGWSSSPSSVCHSQPAPPAPPPASAVGLSLSLSAFLLFFSLSASLFSLPLGFSWFGPRPPWPRTLFSHSALSGELGVTMEVLGLWSKSQEAHGFGGILAVDVGLWTLAVYG</sequence>
<keyword evidence="2" id="KW-0732">Signal</keyword>
<gene>
    <name evidence="3" type="ORF">FSB_LOCUS39917</name>
</gene>
<organism evidence="3">
    <name type="scientific">Fagus sylvatica</name>
    <name type="common">Beechnut</name>
    <dbReference type="NCBI Taxonomy" id="28930"/>
    <lineage>
        <taxon>Eukaryota</taxon>
        <taxon>Viridiplantae</taxon>
        <taxon>Streptophyta</taxon>
        <taxon>Embryophyta</taxon>
        <taxon>Tracheophyta</taxon>
        <taxon>Spermatophyta</taxon>
        <taxon>Magnoliopsida</taxon>
        <taxon>eudicotyledons</taxon>
        <taxon>Gunneridae</taxon>
        <taxon>Pentapetalae</taxon>
        <taxon>rosids</taxon>
        <taxon>fabids</taxon>
        <taxon>Fagales</taxon>
        <taxon>Fagaceae</taxon>
        <taxon>Fagus</taxon>
    </lineage>
</organism>
<dbReference type="SUPFAM" id="SSF50685">
    <property type="entry name" value="Barwin-like endoglucanases"/>
    <property type="match status" value="1"/>
</dbReference>
<reference evidence="3" key="1">
    <citation type="submission" date="2018-02" db="EMBL/GenBank/DDBJ databases">
        <authorList>
            <person name="Cohen D.B."/>
            <person name="Kent A.D."/>
        </authorList>
    </citation>
    <scope>NUCLEOTIDE SEQUENCE</scope>
</reference>
<dbReference type="InterPro" id="IPR007118">
    <property type="entry name" value="Expan_Lol_pI"/>
</dbReference>